<evidence type="ECO:0000313" key="1">
    <source>
        <dbReference type="EMBL" id="PON37895.1"/>
    </source>
</evidence>
<reference evidence="2" key="1">
    <citation type="submission" date="2016-06" db="EMBL/GenBank/DDBJ databases">
        <title>Parallel loss of symbiosis genes in relatives of nitrogen-fixing non-legume Parasponia.</title>
        <authorList>
            <person name="Van Velzen R."/>
            <person name="Holmer R."/>
            <person name="Bu F."/>
            <person name="Rutten L."/>
            <person name="Van Zeijl A."/>
            <person name="Liu W."/>
            <person name="Santuari L."/>
            <person name="Cao Q."/>
            <person name="Sharma T."/>
            <person name="Shen D."/>
            <person name="Roswanjaya Y."/>
            <person name="Wardhani T."/>
            <person name="Kalhor M.S."/>
            <person name="Jansen J."/>
            <person name="Van den Hoogen J."/>
            <person name="Gungor B."/>
            <person name="Hartog M."/>
            <person name="Hontelez J."/>
            <person name="Verver J."/>
            <person name="Yang W.-C."/>
            <person name="Schijlen E."/>
            <person name="Repin R."/>
            <person name="Schilthuizen M."/>
            <person name="Schranz E."/>
            <person name="Heidstra R."/>
            <person name="Miyata K."/>
            <person name="Fedorova E."/>
            <person name="Kohlen W."/>
            <person name="Bisseling T."/>
            <person name="Smit S."/>
            <person name="Geurts R."/>
        </authorList>
    </citation>
    <scope>NUCLEOTIDE SEQUENCE [LARGE SCALE GENOMIC DNA]</scope>
    <source>
        <strain evidence="2">cv. RG33-2</strain>
    </source>
</reference>
<name>A0A2P5AMW8_TREOI</name>
<gene>
    <name evidence="1" type="ORF">TorRG33x02_346390</name>
</gene>
<dbReference type="EMBL" id="JXTC01000772">
    <property type="protein sequence ID" value="PON37895.1"/>
    <property type="molecule type" value="Genomic_DNA"/>
</dbReference>
<dbReference type="AlphaFoldDB" id="A0A2P5AMW8"/>
<keyword evidence="2" id="KW-1185">Reference proteome</keyword>
<accession>A0A2P5AMW8</accession>
<proteinExistence type="predicted"/>
<protein>
    <submittedName>
        <fullName evidence="1">Uncharacterized protein</fullName>
    </submittedName>
</protein>
<comment type="caution">
    <text evidence="1">The sequence shown here is derived from an EMBL/GenBank/DDBJ whole genome shotgun (WGS) entry which is preliminary data.</text>
</comment>
<dbReference type="Proteomes" id="UP000237000">
    <property type="component" value="Unassembled WGS sequence"/>
</dbReference>
<evidence type="ECO:0000313" key="2">
    <source>
        <dbReference type="Proteomes" id="UP000237000"/>
    </source>
</evidence>
<dbReference type="InParanoid" id="A0A2P5AMW8"/>
<organism evidence="1 2">
    <name type="scientific">Trema orientale</name>
    <name type="common">Charcoal tree</name>
    <name type="synonym">Celtis orientalis</name>
    <dbReference type="NCBI Taxonomy" id="63057"/>
    <lineage>
        <taxon>Eukaryota</taxon>
        <taxon>Viridiplantae</taxon>
        <taxon>Streptophyta</taxon>
        <taxon>Embryophyta</taxon>
        <taxon>Tracheophyta</taxon>
        <taxon>Spermatophyta</taxon>
        <taxon>Magnoliopsida</taxon>
        <taxon>eudicotyledons</taxon>
        <taxon>Gunneridae</taxon>
        <taxon>Pentapetalae</taxon>
        <taxon>rosids</taxon>
        <taxon>fabids</taxon>
        <taxon>Rosales</taxon>
        <taxon>Cannabaceae</taxon>
        <taxon>Trema</taxon>
    </lineage>
</organism>
<sequence length="69" mass="8113">MGPVELEWNQSSYMTSFGTNPIELDWSSNRAKYTFIKYSNGSIRARLETNRTILFIFFLGSYSMRKTKM</sequence>